<proteinExistence type="predicted"/>
<sequence length="124" mass="14144">MRKIKDKNDSILRLCWLMEKGMLMSSRELKLLAQRKESLKIKMLEGEILEAMATPGYCIAEAYVSRKLHSGKLKRVEEEKAKIDDGEKQQSGCFLSIFKKVHPAQTVLEHRPAGNEAQRLDSKG</sequence>
<dbReference type="EMBL" id="VDCV01000005">
    <property type="protein sequence ID" value="KAB5557125.1"/>
    <property type="molecule type" value="Genomic_DNA"/>
</dbReference>
<keyword evidence="2" id="KW-1185">Reference proteome</keyword>
<accession>A0A5N5MPP0</accession>
<gene>
    <name evidence="1" type="ORF">DKX38_008034</name>
</gene>
<evidence type="ECO:0000313" key="1">
    <source>
        <dbReference type="EMBL" id="KAB5557125.1"/>
    </source>
</evidence>
<dbReference type="Proteomes" id="UP000326939">
    <property type="component" value="Chromosome 5"/>
</dbReference>
<dbReference type="AlphaFoldDB" id="A0A5N5MPP0"/>
<evidence type="ECO:0000313" key="2">
    <source>
        <dbReference type="Proteomes" id="UP000326939"/>
    </source>
</evidence>
<protein>
    <submittedName>
        <fullName evidence="1">Uncharacterized protein</fullName>
    </submittedName>
</protein>
<name>A0A5N5MPP0_9ROSI</name>
<reference evidence="2" key="1">
    <citation type="journal article" date="2019" name="Gigascience">
        <title>De novo genome assembly of the endangered Acer yangbiense, a plant species with extremely small populations endemic to Yunnan Province, China.</title>
        <authorList>
            <person name="Yang J."/>
            <person name="Wariss H.M."/>
            <person name="Tao L."/>
            <person name="Zhang R."/>
            <person name="Yun Q."/>
            <person name="Hollingsworth P."/>
            <person name="Dao Z."/>
            <person name="Luo G."/>
            <person name="Guo H."/>
            <person name="Ma Y."/>
            <person name="Sun W."/>
        </authorList>
    </citation>
    <scope>NUCLEOTIDE SEQUENCE [LARGE SCALE GENOMIC DNA]</scope>
    <source>
        <strain evidence="2">cv. br00</strain>
    </source>
</reference>
<comment type="caution">
    <text evidence="1">The sequence shown here is derived from an EMBL/GenBank/DDBJ whole genome shotgun (WGS) entry which is preliminary data.</text>
</comment>
<organism evidence="1 2">
    <name type="scientific">Salix brachista</name>
    <dbReference type="NCBI Taxonomy" id="2182728"/>
    <lineage>
        <taxon>Eukaryota</taxon>
        <taxon>Viridiplantae</taxon>
        <taxon>Streptophyta</taxon>
        <taxon>Embryophyta</taxon>
        <taxon>Tracheophyta</taxon>
        <taxon>Spermatophyta</taxon>
        <taxon>Magnoliopsida</taxon>
        <taxon>eudicotyledons</taxon>
        <taxon>Gunneridae</taxon>
        <taxon>Pentapetalae</taxon>
        <taxon>rosids</taxon>
        <taxon>fabids</taxon>
        <taxon>Malpighiales</taxon>
        <taxon>Salicaceae</taxon>
        <taxon>Saliceae</taxon>
        <taxon>Salix</taxon>
    </lineage>
</organism>